<dbReference type="NCBIfam" id="TIGR02605">
    <property type="entry name" value="CxxC_CxxC_SSSS"/>
    <property type="match status" value="1"/>
</dbReference>
<evidence type="ECO:0000259" key="1">
    <source>
        <dbReference type="SMART" id="SM00834"/>
    </source>
</evidence>
<dbReference type="InterPro" id="IPR013429">
    <property type="entry name" value="Regulatory_FmdB_Zinc_ribbon"/>
</dbReference>
<gene>
    <name evidence="2" type="ORF">GCM10011354_02180</name>
</gene>
<dbReference type="PANTHER" id="PTHR34404:SF3">
    <property type="entry name" value="REGULATORY PROTEIN, FMDB FAMILY"/>
    <property type="match status" value="1"/>
</dbReference>
<reference evidence="2" key="2">
    <citation type="submission" date="2020-09" db="EMBL/GenBank/DDBJ databases">
        <authorList>
            <person name="Sun Q."/>
            <person name="Zhou Y."/>
        </authorList>
    </citation>
    <scope>NUCLEOTIDE SEQUENCE</scope>
    <source>
        <strain evidence="2">CGMCC 1.14988</strain>
    </source>
</reference>
<dbReference type="AlphaFoldDB" id="A0A8J3A5H4"/>
<dbReference type="PANTHER" id="PTHR34404">
    <property type="entry name" value="REGULATORY PROTEIN, FMDB FAMILY"/>
    <property type="match status" value="1"/>
</dbReference>
<dbReference type="Proteomes" id="UP000650511">
    <property type="component" value="Unassembled WGS sequence"/>
</dbReference>
<dbReference type="RefSeq" id="WP_130648259.1">
    <property type="nucleotide sequence ID" value="NZ_BMHA01000001.1"/>
</dbReference>
<dbReference type="OrthoDB" id="9813321at2"/>
<dbReference type="SMART" id="SM00834">
    <property type="entry name" value="CxxC_CXXC_SSSS"/>
    <property type="match status" value="1"/>
</dbReference>
<protein>
    <recommendedName>
        <fullName evidence="1">Putative regulatory protein FmdB zinc ribbon domain-containing protein</fullName>
    </recommendedName>
</protein>
<evidence type="ECO:0000313" key="2">
    <source>
        <dbReference type="EMBL" id="GGI02972.1"/>
    </source>
</evidence>
<dbReference type="EMBL" id="BMHA01000001">
    <property type="protein sequence ID" value="GGI02972.1"/>
    <property type="molecule type" value="Genomic_DNA"/>
</dbReference>
<dbReference type="Pfam" id="PF09723">
    <property type="entry name" value="Zn_ribbon_8"/>
    <property type="match status" value="1"/>
</dbReference>
<proteinExistence type="predicted"/>
<accession>A0A8J3A5H4</accession>
<keyword evidence="3" id="KW-1185">Reference proteome</keyword>
<name>A0A8J3A5H4_9ACTN</name>
<comment type="caution">
    <text evidence="2">The sequence shown here is derived from an EMBL/GenBank/DDBJ whole genome shotgun (WGS) entry which is preliminary data.</text>
</comment>
<sequence length="84" mass="9286">MPVYEYACQDCGQRTERLLPHARAATPGPCPDCAGTLQRRYSRVGVRLNGWGFSRTDGFVPDRPGRGEFRTVSERAERIADGGS</sequence>
<feature type="domain" description="Putative regulatory protein FmdB zinc ribbon" evidence="1">
    <location>
        <begin position="1"/>
        <end position="42"/>
    </location>
</feature>
<evidence type="ECO:0000313" key="3">
    <source>
        <dbReference type="Proteomes" id="UP000650511"/>
    </source>
</evidence>
<organism evidence="2 3">
    <name type="scientific">Egicoccus halophilus</name>
    <dbReference type="NCBI Taxonomy" id="1670830"/>
    <lineage>
        <taxon>Bacteria</taxon>
        <taxon>Bacillati</taxon>
        <taxon>Actinomycetota</taxon>
        <taxon>Nitriliruptoria</taxon>
        <taxon>Egicoccales</taxon>
        <taxon>Egicoccaceae</taxon>
        <taxon>Egicoccus</taxon>
    </lineage>
</organism>
<reference evidence="2" key="1">
    <citation type="journal article" date="2014" name="Int. J. Syst. Evol. Microbiol.">
        <title>Complete genome sequence of Corynebacterium casei LMG S-19264T (=DSM 44701T), isolated from a smear-ripened cheese.</title>
        <authorList>
            <consortium name="US DOE Joint Genome Institute (JGI-PGF)"/>
            <person name="Walter F."/>
            <person name="Albersmeier A."/>
            <person name="Kalinowski J."/>
            <person name="Ruckert C."/>
        </authorList>
    </citation>
    <scope>NUCLEOTIDE SEQUENCE</scope>
    <source>
        <strain evidence="2">CGMCC 1.14988</strain>
    </source>
</reference>